<evidence type="ECO:0000256" key="5">
    <source>
        <dbReference type="PIRSR" id="PIRSR601019-2"/>
    </source>
</evidence>
<keyword evidence="1 4" id="KW-0547">Nucleotide-binding</keyword>
<dbReference type="GO" id="GO:0000750">
    <property type="term" value="P:pheromone-dependent signal transduction involved in conjugation with cellular fusion"/>
    <property type="evidence" value="ECO:0007669"/>
    <property type="project" value="TreeGrafter"/>
</dbReference>
<dbReference type="GO" id="GO:0005525">
    <property type="term" value="F:GTP binding"/>
    <property type="evidence" value="ECO:0007669"/>
    <property type="project" value="UniProtKB-KW"/>
</dbReference>
<dbReference type="GO" id="GO:0046872">
    <property type="term" value="F:metal ion binding"/>
    <property type="evidence" value="ECO:0007669"/>
    <property type="project" value="UniProtKB-KW"/>
</dbReference>
<dbReference type="AlphaFoldDB" id="A0A8H3AHE3"/>
<feature type="binding site" evidence="4">
    <location>
        <position position="337"/>
    </location>
    <ligand>
        <name>GTP</name>
        <dbReference type="ChEBI" id="CHEBI:37565"/>
    </ligand>
</feature>
<feature type="binding site" evidence="4">
    <location>
        <begin position="266"/>
        <end position="269"/>
    </location>
    <ligand>
        <name>GTP</name>
        <dbReference type="ChEBI" id="CHEBI:37565"/>
    </ligand>
</feature>
<sequence>MGACLSINIDIGAAGVHNEVKAETGTCTKKQFKLILLGTSDSGKSTVLKQMRILHNVEFTPQEIESYRQLVFNNIIRGAVMLVDALPVMKLQLSPENQRFAETLRNINDLRDGEVYPEELLQPLQDFWGDAGAQEGWLRANEVALPENLQYFFEDLPRVFQQDYVPTTQDIVWCRTPTIGAAEMVLKQGDRELMVVEIGGQRFARQQWVTCFKNVPAIVFLVSLSGYDQCVFQDFSVNRMQDAMDTWSSICDSKYTRFTNIILLFNKDDLFTEKVKKSPIKQHFPDYEGPEGDAAEGRNYFRERFLKLSSKTPAGSVCSGGDPQPRKREIYTHYTTATSDATMLRVIMTAVEVIDHHLGSHAAQPRNIYRSISRAMSTTPSSTTPKATVQRAFKRIDESDVYVSHPIDVPKEEGANQAKSPPVILMFGWMDAQLPHLYKYTEQYNKIYPGATQILVRTHQNYFWKGEAARSASVFPATKLLRDAGINEHTAAEKSGLLVHTFSNGGALAQTSLARVIAGALPSNATAAALPAQAYIYDSLPGILNLRVSALAFTAPIRSPALRSLAKLVVGAIYILGSIWRSTIGAVLGKSEDTFTQLHRELNEPRLLSQRVPRTYMYSDVDELIPSESVEQHAKKARELIGRDAGPELVKLVKFEGSSHVAHARKDGKRYWAEVVRTWEASCNGIEI</sequence>
<dbReference type="PANTHER" id="PTHR10218:SF242">
    <property type="entry name" value="GUANINE NUCLEOTIDE-BINDING PROTEIN ALPHA-1 SUBUNIT"/>
    <property type="match status" value="1"/>
</dbReference>
<keyword evidence="5" id="KW-0460">Magnesium</keyword>
<dbReference type="GO" id="GO:0005834">
    <property type="term" value="C:heterotrimeric G-protein complex"/>
    <property type="evidence" value="ECO:0007669"/>
    <property type="project" value="TreeGrafter"/>
</dbReference>
<evidence type="ECO:0000256" key="4">
    <source>
        <dbReference type="PIRSR" id="PIRSR601019-1"/>
    </source>
</evidence>
<dbReference type="Proteomes" id="UP000663831">
    <property type="component" value="Unassembled WGS sequence"/>
</dbReference>
<dbReference type="GO" id="GO:0001664">
    <property type="term" value="F:G protein-coupled receptor binding"/>
    <property type="evidence" value="ECO:0007669"/>
    <property type="project" value="TreeGrafter"/>
</dbReference>
<keyword evidence="2 4" id="KW-0342">GTP-binding</keyword>
<evidence type="ECO:0000256" key="3">
    <source>
        <dbReference type="ARBA" id="ARBA00023224"/>
    </source>
</evidence>
<dbReference type="PROSITE" id="PS51882">
    <property type="entry name" value="G_ALPHA"/>
    <property type="match status" value="1"/>
</dbReference>
<dbReference type="CDD" id="cd00066">
    <property type="entry name" value="G-alpha"/>
    <property type="match status" value="1"/>
</dbReference>
<dbReference type="GO" id="GO:0003924">
    <property type="term" value="F:GTPase activity"/>
    <property type="evidence" value="ECO:0007669"/>
    <property type="project" value="InterPro"/>
</dbReference>
<dbReference type="InterPro" id="IPR008547">
    <property type="entry name" value="DUF829_TMEM53"/>
</dbReference>
<dbReference type="GO" id="GO:0005737">
    <property type="term" value="C:cytoplasm"/>
    <property type="evidence" value="ECO:0007669"/>
    <property type="project" value="TreeGrafter"/>
</dbReference>
<name>A0A8H3AHE3_9AGAM</name>
<proteinExistence type="predicted"/>
<dbReference type="SUPFAM" id="SSF47895">
    <property type="entry name" value="Transducin (alpha subunit), insertion domain"/>
    <property type="match status" value="1"/>
</dbReference>
<dbReference type="Gene3D" id="1.10.400.10">
    <property type="entry name" value="GI Alpha 1, domain 2-like"/>
    <property type="match status" value="1"/>
</dbReference>
<dbReference type="SUPFAM" id="SSF52540">
    <property type="entry name" value="P-loop containing nucleoside triphosphate hydrolases"/>
    <property type="match status" value="1"/>
</dbReference>
<dbReference type="EMBL" id="CAJMWV010000865">
    <property type="protein sequence ID" value="CAE6418494.1"/>
    <property type="molecule type" value="Genomic_DNA"/>
</dbReference>
<dbReference type="PANTHER" id="PTHR10218">
    <property type="entry name" value="GTP-BINDING PROTEIN ALPHA SUBUNIT"/>
    <property type="match status" value="1"/>
</dbReference>
<accession>A0A8H3AHE3</accession>
<dbReference type="Pfam" id="PF00503">
    <property type="entry name" value="G-alpha"/>
    <property type="match status" value="1"/>
</dbReference>
<comment type="caution">
    <text evidence="6">The sequence shown here is derived from an EMBL/GenBank/DDBJ whole genome shotgun (WGS) entry which is preliminary data.</text>
</comment>
<dbReference type="SMART" id="SM00275">
    <property type="entry name" value="G_alpha"/>
    <property type="match status" value="1"/>
</dbReference>
<dbReference type="GO" id="GO:0031683">
    <property type="term" value="F:G-protein beta/gamma-subunit complex binding"/>
    <property type="evidence" value="ECO:0007669"/>
    <property type="project" value="InterPro"/>
</dbReference>
<dbReference type="InterPro" id="IPR001019">
    <property type="entry name" value="Gprotein_alpha_su"/>
</dbReference>
<dbReference type="InterPro" id="IPR027417">
    <property type="entry name" value="P-loop_NTPase"/>
</dbReference>
<evidence type="ECO:0000313" key="6">
    <source>
        <dbReference type="EMBL" id="CAE6418494.1"/>
    </source>
</evidence>
<dbReference type="Pfam" id="PF05705">
    <property type="entry name" value="DUF829"/>
    <property type="match status" value="1"/>
</dbReference>
<feature type="binding site" evidence="5">
    <location>
        <position position="45"/>
    </location>
    <ligand>
        <name>Mg(2+)</name>
        <dbReference type="ChEBI" id="CHEBI:18420"/>
    </ligand>
</feature>
<evidence type="ECO:0000256" key="1">
    <source>
        <dbReference type="ARBA" id="ARBA00022741"/>
    </source>
</evidence>
<organism evidence="6 7">
    <name type="scientific">Rhizoctonia solani</name>
    <dbReference type="NCBI Taxonomy" id="456999"/>
    <lineage>
        <taxon>Eukaryota</taxon>
        <taxon>Fungi</taxon>
        <taxon>Dikarya</taxon>
        <taxon>Basidiomycota</taxon>
        <taxon>Agaricomycotina</taxon>
        <taxon>Agaricomycetes</taxon>
        <taxon>Cantharellales</taxon>
        <taxon>Ceratobasidiaceae</taxon>
        <taxon>Rhizoctonia</taxon>
    </lineage>
</organism>
<evidence type="ECO:0000313" key="7">
    <source>
        <dbReference type="Proteomes" id="UP000663831"/>
    </source>
</evidence>
<reference evidence="6" key="1">
    <citation type="submission" date="2021-01" db="EMBL/GenBank/DDBJ databases">
        <authorList>
            <person name="Kaushik A."/>
        </authorList>
    </citation>
    <scope>NUCLEOTIDE SEQUENCE</scope>
    <source>
        <strain evidence="6">AG3-1AP</strain>
    </source>
</reference>
<dbReference type="Gene3D" id="3.40.50.300">
    <property type="entry name" value="P-loop containing nucleotide triphosphate hydrolases"/>
    <property type="match status" value="1"/>
</dbReference>
<feature type="binding site" evidence="5">
    <location>
        <position position="178"/>
    </location>
    <ligand>
        <name>Mg(2+)</name>
        <dbReference type="ChEBI" id="CHEBI:18420"/>
    </ligand>
</feature>
<keyword evidence="5" id="KW-0479">Metal-binding</keyword>
<protein>
    <submittedName>
        <fullName evidence="6">Uncharacterized protein</fullName>
    </submittedName>
</protein>
<gene>
    <name evidence="6" type="ORF">RDB_LOCUS29782</name>
</gene>
<dbReference type="InterPro" id="IPR011025">
    <property type="entry name" value="GproteinA_insert"/>
</dbReference>
<dbReference type="PRINTS" id="PR00318">
    <property type="entry name" value="GPROTEINA"/>
</dbReference>
<dbReference type="FunFam" id="3.40.50.300:FF:000720">
    <property type="entry name" value="Guanine nucleotide-binding protein G(k) subunit alpha"/>
    <property type="match status" value="1"/>
</dbReference>
<dbReference type="GO" id="GO:0007186">
    <property type="term" value="P:G protein-coupled receptor signaling pathway"/>
    <property type="evidence" value="ECO:0007669"/>
    <property type="project" value="InterPro"/>
</dbReference>
<keyword evidence="3" id="KW-0807">Transducer</keyword>
<evidence type="ECO:0000256" key="2">
    <source>
        <dbReference type="ARBA" id="ARBA00023134"/>
    </source>
</evidence>